<evidence type="ECO:0000313" key="3">
    <source>
        <dbReference type="Proteomes" id="UP000887013"/>
    </source>
</evidence>
<dbReference type="SUPFAM" id="SSF49599">
    <property type="entry name" value="TRAF domain-like"/>
    <property type="match status" value="2"/>
</dbReference>
<organism evidence="2 3">
    <name type="scientific">Nephila pilipes</name>
    <name type="common">Giant wood spider</name>
    <name type="synonym">Nephila maculata</name>
    <dbReference type="NCBI Taxonomy" id="299642"/>
    <lineage>
        <taxon>Eukaryota</taxon>
        <taxon>Metazoa</taxon>
        <taxon>Ecdysozoa</taxon>
        <taxon>Arthropoda</taxon>
        <taxon>Chelicerata</taxon>
        <taxon>Arachnida</taxon>
        <taxon>Araneae</taxon>
        <taxon>Araneomorphae</taxon>
        <taxon>Entelegynae</taxon>
        <taxon>Araneoidea</taxon>
        <taxon>Nephilidae</taxon>
        <taxon>Nephila</taxon>
    </lineage>
</organism>
<protein>
    <submittedName>
        <fullName evidence="2">MATH domain-containing protein</fullName>
    </submittedName>
</protein>
<dbReference type="PROSITE" id="PS50144">
    <property type="entry name" value="MATH"/>
    <property type="match status" value="1"/>
</dbReference>
<gene>
    <name evidence="2" type="primary">AVEN_149405_1</name>
    <name evidence="2" type="ORF">NPIL_668961</name>
</gene>
<sequence length="321" mass="37088">MIREGDDSYLVFKSIWIIENFSYCLPWMKLKSPPFTVSCLGNTKWQLIIRLRGDLDPIYITYELCREDDDATISIDIDFELSFLNKDGIPLTKQKTGGSFRAKDILGFSKFLELEEITLQKRKDFIPNDALTARCLLWSAGIGRLEPGLCLIRSRMGLEQSSFNWIIESFSSLQPGQKRILQIQTTSKQVPSLSMILSLVYDDEIRIEITQERGCETNMSDCEISLVDGAGRVVRTKRDKYFFVSKQRDKAWIFPSFLKKNYLTTKKGLYLPNDELTLKCVWKIDSGIVSHKIEEFKQYLSSNIQSIAVHMNSFDYSKEKI</sequence>
<dbReference type="Gene3D" id="2.60.210.10">
    <property type="entry name" value="Apoptosis, Tumor Necrosis Factor Receptor Associated Protein 2, Chain A"/>
    <property type="match status" value="2"/>
</dbReference>
<dbReference type="EMBL" id="BMAW01064643">
    <property type="protein sequence ID" value="GFT46221.1"/>
    <property type="molecule type" value="Genomic_DNA"/>
</dbReference>
<accession>A0A8X6TSQ0</accession>
<evidence type="ECO:0000313" key="2">
    <source>
        <dbReference type="EMBL" id="GFT46221.1"/>
    </source>
</evidence>
<proteinExistence type="predicted"/>
<keyword evidence="3" id="KW-1185">Reference proteome</keyword>
<comment type="caution">
    <text evidence="2">The sequence shown here is derived from an EMBL/GenBank/DDBJ whole genome shotgun (WGS) entry which is preliminary data.</text>
</comment>
<reference evidence="2" key="1">
    <citation type="submission" date="2020-08" db="EMBL/GenBank/DDBJ databases">
        <title>Multicomponent nature underlies the extraordinary mechanical properties of spider dragline silk.</title>
        <authorList>
            <person name="Kono N."/>
            <person name="Nakamura H."/>
            <person name="Mori M."/>
            <person name="Yoshida Y."/>
            <person name="Ohtoshi R."/>
            <person name="Malay A.D."/>
            <person name="Moran D.A.P."/>
            <person name="Tomita M."/>
            <person name="Numata K."/>
            <person name="Arakawa K."/>
        </authorList>
    </citation>
    <scope>NUCLEOTIDE SEQUENCE</scope>
</reference>
<dbReference type="InterPro" id="IPR002083">
    <property type="entry name" value="MATH/TRAF_dom"/>
</dbReference>
<dbReference type="Proteomes" id="UP000887013">
    <property type="component" value="Unassembled WGS sequence"/>
</dbReference>
<dbReference type="OrthoDB" id="6432630at2759"/>
<feature type="domain" description="MATH" evidence="1">
    <location>
        <begin position="11"/>
        <end position="137"/>
    </location>
</feature>
<dbReference type="Pfam" id="PF22486">
    <property type="entry name" value="MATH_2"/>
    <property type="match status" value="1"/>
</dbReference>
<dbReference type="SMART" id="SM00061">
    <property type="entry name" value="MATH"/>
    <property type="match status" value="1"/>
</dbReference>
<dbReference type="InterPro" id="IPR008974">
    <property type="entry name" value="TRAF-like"/>
</dbReference>
<dbReference type="CDD" id="cd00121">
    <property type="entry name" value="MATH"/>
    <property type="match status" value="1"/>
</dbReference>
<name>A0A8X6TSQ0_NEPPI</name>
<dbReference type="AlphaFoldDB" id="A0A8X6TSQ0"/>
<evidence type="ECO:0000259" key="1">
    <source>
        <dbReference type="PROSITE" id="PS50144"/>
    </source>
</evidence>